<feature type="transmembrane region" description="Helical" evidence="9">
    <location>
        <begin position="236"/>
        <end position="257"/>
    </location>
</feature>
<comment type="subcellular location">
    <subcellularLocation>
        <location evidence="1">Cell membrane</location>
        <topology evidence="1">Multi-pass membrane protein</topology>
    </subcellularLocation>
</comment>
<evidence type="ECO:0000256" key="4">
    <source>
        <dbReference type="ARBA" id="ARBA00022475"/>
    </source>
</evidence>
<name>A0A4Y6UF67_9PROT</name>
<proteinExistence type="inferred from homology"/>
<keyword evidence="3" id="KW-0813">Transport</keyword>
<evidence type="ECO:0000256" key="2">
    <source>
        <dbReference type="ARBA" id="ARBA00009773"/>
    </source>
</evidence>
<sequence length="357" mass="38153">MTTERIILGFVLIGIAYGCGIILWPFLSAILWASILVFTSWPIYHRLRLYVRPTIAAIGMMCLSAITIIIPFSVLTTAGINDIPDIITTINNFLIKADAASPPPAWLTHLPFIGSYIVKEWGLITHDMGTATGMIRPYFGQIAQITLTILLKLAGGLFDFIMALFIAFFLWLKGDTLGQTLTTIVTRIAGPTAAPRLINVIGRTVRGTVYGVLGTAIIQGILTGIGLVITGVPAPVLLAGIAAFVAVFPIGAPLVWVPAALWLGMTHHVGYGLFLAIYGITIISGADHLIRPAFISRGAQLPYLLTVIGVLGGVLAFGGLGIFLGPVLLAVGYTLTSEFSHSPHPSKRLSDYTPDEH</sequence>
<evidence type="ECO:0000256" key="6">
    <source>
        <dbReference type="ARBA" id="ARBA00022989"/>
    </source>
</evidence>
<evidence type="ECO:0000313" key="10">
    <source>
        <dbReference type="EMBL" id="QDH16189.1"/>
    </source>
</evidence>
<feature type="transmembrane region" description="Helical" evidence="9">
    <location>
        <begin position="302"/>
        <end position="335"/>
    </location>
</feature>
<keyword evidence="4" id="KW-1003">Cell membrane</keyword>
<dbReference type="KEGG" id="ssam:E3D00_00345"/>
<keyword evidence="5 9" id="KW-0812">Transmembrane</keyword>
<feature type="region of interest" description="Disordered" evidence="8">
    <location>
        <begin position="338"/>
        <end position="357"/>
    </location>
</feature>
<feature type="transmembrane region" description="Helical" evidence="9">
    <location>
        <begin position="55"/>
        <end position="75"/>
    </location>
</feature>
<dbReference type="PANTHER" id="PTHR21716:SF67">
    <property type="entry name" value="TRANSPORT PROTEIN YDIK-RELATED"/>
    <property type="match status" value="1"/>
</dbReference>
<feature type="transmembrane region" description="Helical" evidence="9">
    <location>
        <begin position="149"/>
        <end position="172"/>
    </location>
</feature>
<evidence type="ECO:0000256" key="3">
    <source>
        <dbReference type="ARBA" id="ARBA00022448"/>
    </source>
</evidence>
<dbReference type="Proteomes" id="UP000316313">
    <property type="component" value="Chromosome"/>
</dbReference>
<accession>A0A4Y6UF67</accession>
<feature type="transmembrane region" description="Helical" evidence="9">
    <location>
        <begin position="209"/>
        <end position="229"/>
    </location>
</feature>
<dbReference type="PROSITE" id="PS51257">
    <property type="entry name" value="PROKAR_LIPOPROTEIN"/>
    <property type="match status" value="1"/>
</dbReference>
<keyword evidence="6 9" id="KW-1133">Transmembrane helix</keyword>
<protein>
    <submittedName>
        <fullName evidence="10">AI-2E family transporter</fullName>
    </submittedName>
</protein>
<dbReference type="GO" id="GO:0005886">
    <property type="term" value="C:plasma membrane"/>
    <property type="evidence" value="ECO:0007669"/>
    <property type="project" value="UniProtKB-SubCell"/>
</dbReference>
<evidence type="ECO:0000256" key="8">
    <source>
        <dbReference type="SAM" id="MobiDB-lite"/>
    </source>
</evidence>
<dbReference type="Pfam" id="PF01594">
    <property type="entry name" value="AI-2E_transport"/>
    <property type="match status" value="1"/>
</dbReference>
<feature type="compositionally biased region" description="Basic and acidic residues" evidence="8">
    <location>
        <begin position="348"/>
        <end position="357"/>
    </location>
</feature>
<gene>
    <name evidence="10" type="ORF">E3D00_00345</name>
</gene>
<evidence type="ECO:0000256" key="5">
    <source>
        <dbReference type="ARBA" id="ARBA00022692"/>
    </source>
</evidence>
<evidence type="ECO:0000313" key="11">
    <source>
        <dbReference type="Proteomes" id="UP000316313"/>
    </source>
</evidence>
<evidence type="ECO:0000256" key="9">
    <source>
        <dbReference type="SAM" id="Phobius"/>
    </source>
</evidence>
<comment type="similarity">
    <text evidence="2">Belongs to the autoinducer-2 exporter (AI-2E) (TC 2.A.86) family.</text>
</comment>
<dbReference type="RefSeq" id="WP_141458904.1">
    <property type="nucleotide sequence ID" value="NZ_CP038141.1"/>
</dbReference>
<feature type="transmembrane region" description="Helical" evidence="9">
    <location>
        <begin position="269"/>
        <end position="290"/>
    </location>
</feature>
<dbReference type="InterPro" id="IPR002549">
    <property type="entry name" value="AI-2E-like"/>
</dbReference>
<dbReference type="OrthoDB" id="8113547at2"/>
<keyword evidence="11" id="KW-1185">Reference proteome</keyword>
<dbReference type="EMBL" id="CP038141">
    <property type="protein sequence ID" value="QDH16189.1"/>
    <property type="molecule type" value="Genomic_DNA"/>
</dbReference>
<organism evidence="10 11">
    <name type="scientific">Swingsia samuiensis</name>
    <dbReference type="NCBI Taxonomy" id="1293412"/>
    <lineage>
        <taxon>Bacteria</taxon>
        <taxon>Pseudomonadati</taxon>
        <taxon>Pseudomonadota</taxon>
        <taxon>Alphaproteobacteria</taxon>
        <taxon>Acetobacterales</taxon>
        <taxon>Acetobacteraceae</taxon>
        <taxon>Swingsia</taxon>
    </lineage>
</organism>
<evidence type="ECO:0000256" key="1">
    <source>
        <dbReference type="ARBA" id="ARBA00004651"/>
    </source>
</evidence>
<keyword evidence="7 9" id="KW-0472">Membrane</keyword>
<evidence type="ECO:0000256" key="7">
    <source>
        <dbReference type="ARBA" id="ARBA00023136"/>
    </source>
</evidence>
<dbReference type="AlphaFoldDB" id="A0A4Y6UF67"/>
<feature type="transmembrane region" description="Helical" evidence="9">
    <location>
        <begin position="7"/>
        <end position="35"/>
    </location>
</feature>
<dbReference type="PANTHER" id="PTHR21716">
    <property type="entry name" value="TRANSMEMBRANE PROTEIN"/>
    <property type="match status" value="1"/>
</dbReference>
<reference evidence="10 11" key="1">
    <citation type="submission" date="2019-03" db="EMBL/GenBank/DDBJ databases">
        <title>The complete genome sequence of Swingsia samuiensis NBRC107927(T).</title>
        <authorList>
            <person name="Chua K.-O."/>
            <person name="Chan K.-G."/>
            <person name="See-Too W.-S."/>
        </authorList>
    </citation>
    <scope>NUCLEOTIDE SEQUENCE [LARGE SCALE GENOMIC DNA]</scope>
    <source>
        <strain evidence="10 11">AH83</strain>
    </source>
</reference>